<dbReference type="AlphaFoldDB" id="A0A511YEX3"/>
<name>A0A511YEX3_9FLAO</name>
<protein>
    <submittedName>
        <fullName evidence="1">Uncharacterized protein</fullName>
    </submittedName>
</protein>
<dbReference type="Proteomes" id="UP000321150">
    <property type="component" value="Unassembled WGS sequence"/>
</dbReference>
<evidence type="ECO:0000313" key="2">
    <source>
        <dbReference type="Proteomes" id="UP000321150"/>
    </source>
</evidence>
<gene>
    <name evidence="1" type="ORF">CLA01_38200</name>
</gene>
<evidence type="ECO:0000313" key="1">
    <source>
        <dbReference type="EMBL" id="GEN73748.1"/>
    </source>
</evidence>
<reference evidence="1 2" key="1">
    <citation type="submission" date="2019-07" db="EMBL/GenBank/DDBJ databases">
        <title>Whole genome shotgun sequence of Chryseobacterium lathyri NBRC 105250.</title>
        <authorList>
            <person name="Hosoyama A."/>
            <person name="Uohara A."/>
            <person name="Ohji S."/>
            <person name="Ichikawa N."/>
        </authorList>
    </citation>
    <scope>NUCLEOTIDE SEQUENCE [LARGE SCALE GENOMIC DNA]</scope>
    <source>
        <strain evidence="1 2">NBRC 105250</strain>
    </source>
</reference>
<proteinExistence type="predicted"/>
<comment type="caution">
    <text evidence="1">The sequence shown here is derived from an EMBL/GenBank/DDBJ whole genome shotgun (WGS) entry which is preliminary data.</text>
</comment>
<dbReference type="EMBL" id="BJYI01000020">
    <property type="protein sequence ID" value="GEN73748.1"/>
    <property type="molecule type" value="Genomic_DNA"/>
</dbReference>
<sequence>MQLVTRAAQKAENAIGGTGRFAGTAKHTYTNNLINRYQKMFGDRGLETNFYFRKDAGRGYLDVVQHNTWEFRQN</sequence>
<organism evidence="1 2">
    <name type="scientific">Chryseobacterium lathyri</name>
    <dbReference type="NCBI Taxonomy" id="395933"/>
    <lineage>
        <taxon>Bacteria</taxon>
        <taxon>Pseudomonadati</taxon>
        <taxon>Bacteroidota</taxon>
        <taxon>Flavobacteriia</taxon>
        <taxon>Flavobacteriales</taxon>
        <taxon>Weeksellaceae</taxon>
        <taxon>Chryseobacterium group</taxon>
        <taxon>Chryseobacterium</taxon>
    </lineage>
</organism>
<accession>A0A511YEX3</accession>